<dbReference type="Proteomes" id="UP000595140">
    <property type="component" value="Unassembled WGS sequence"/>
</dbReference>
<dbReference type="AlphaFoldDB" id="A0A484KQ95"/>
<protein>
    <submittedName>
        <fullName evidence="2">Uncharacterized protein</fullName>
    </submittedName>
</protein>
<accession>A0A484KQ95</accession>
<dbReference type="EMBL" id="OOIL02000669">
    <property type="protein sequence ID" value="VFQ68121.1"/>
    <property type="molecule type" value="Genomic_DNA"/>
</dbReference>
<feature type="compositionally biased region" description="Basic and acidic residues" evidence="1">
    <location>
        <begin position="67"/>
        <end position="78"/>
    </location>
</feature>
<feature type="region of interest" description="Disordered" evidence="1">
    <location>
        <begin position="1"/>
        <end position="28"/>
    </location>
</feature>
<name>A0A484KQ95_9ASTE</name>
<sequence length="128" mass="13599">MVQTWSNLNVEAEDSGASGGARPPNTCDEAQRIVDGIRITTEKFKAVLAALSTLGGGAHDATGHGSPKNDDARKEGSMGKKKITCSQKQKTGKANGKVPMKDVLKTVEGDKSSHEHAYAFHKLEDPKP</sequence>
<organism evidence="2 3">
    <name type="scientific">Cuscuta campestris</name>
    <dbReference type="NCBI Taxonomy" id="132261"/>
    <lineage>
        <taxon>Eukaryota</taxon>
        <taxon>Viridiplantae</taxon>
        <taxon>Streptophyta</taxon>
        <taxon>Embryophyta</taxon>
        <taxon>Tracheophyta</taxon>
        <taxon>Spermatophyta</taxon>
        <taxon>Magnoliopsida</taxon>
        <taxon>eudicotyledons</taxon>
        <taxon>Gunneridae</taxon>
        <taxon>Pentapetalae</taxon>
        <taxon>asterids</taxon>
        <taxon>lamiids</taxon>
        <taxon>Solanales</taxon>
        <taxon>Convolvulaceae</taxon>
        <taxon>Cuscuteae</taxon>
        <taxon>Cuscuta</taxon>
        <taxon>Cuscuta subgen. Grammica</taxon>
        <taxon>Cuscuta sect. Cleistogrammica</taxon>
    </lineage>
</organism>
<evidence type="ECO:0000313" key="2">
    <source>
        <dbReference type="EMBL" id="VFQ68121.1"/>
    </source>
</evidence>
<gene>
    <name evidence="2" type="ORF">CCAM_LOCUS9897</name>
</gene>
<evidence type="ECO:0000313" key="3">
    <source>
        <dbReference type="Proteomes" id="UP000595140"/>
    </source>
</evidence>
<feature type="region of interest" description="Disordered" evidence="1">
    <location>
        <begin position="55"/>
        <end position="128"/>
    </location>
</feature>
<keyword evidence="3" id="KW-1185">Reference proteome</keyword>
<proteinExistence type="predicted"/>
<feature type="compositionally biased region" description="Basic and acidic residues" evidence="1">
    <location>
        <begin position="99"/>
        <end position="128"/>
    </location>
</feature>
<evidence type="ECO:0000256" key="1">
    <source>
        <dbReference type="SAM" id="MobiDB-lite"/>
    </source>
</evidence>
<reference evidence="2 3" key="1">
    <citation type="submission" date="2018-04" db="EMBL/GenBank/DDBJ databases">
        <authorList>
            <person name="Vogel A."/>
        </authorList>
    </citation>
    <scope>NUCLEOTIDE SEQUENCE [LARGE SCALE GENOMIC DNA]</scope>
</reference>